<evidence type="ECO:0000313" key="3">
    <source>
        <dbReference type="Proteomes" id="UP000758856"/>
    </source>
</evidence>
<sequence>MTDTPTIPVFDGHNDTLLRLHMRGDDDLGVGAFLNGGVGGHIDLAKARAGGLAGGMFAIFTPSPQLGVDYLELMRAATYDVPLPDRLPLGDAQKAVLAMAALLLRIERASDGAVAVCRSGAEIRAAMARGAFATVLHIEGAEAIDADLDALHVLHAAGLRSLGPVWSRPTIFGHGVPFRFPSSPDIGPGLTETGKRLVKACDELRIVFDLSHLNEAGFWDVAKLSTRPLVATHSNAHALTPHARNLTDAQLAAIRETGGLVGLNFATCFLREDGRMRGDTALDVMARHLDHLIDRLGVDHVGFGSDFDGAIVPDALGDAAGLPRLLVHLKAHGYDDATLEKIAWRNWVALLERVWGE</sequence>
<dbReference type="PANTHER" id="PTHR10443">
    <property type="entry name" value="MICROSOMAL DIPEPTIDASE"/>
    <property type="match status" value="1"/>
</dbReference>
<keyword evidence="2" id="KW-0378">Hydrolase</keyword>
<keyword evidence="2" id="KW-0645">Protease</keyword>
<dbReference type="GO" id="GO:0070573">
    <property type="term" value="F:metallodipeptidase activity"/>
    <property type="evidence" value="ECO:0007669"/>
    <property type="project" value="InterPro"/>
</dbReference>
<dbReference type="InterPro" id="IPR032466">
    <property type="entry name" value="Metal_Hydrolase"/>
</dbReference>
<accession>A0A9W6IS78</accession>
<keyword evidence="2" id="KW-0224">Dipeptidase</keyword>
<gene>
    <name evidence="1" type="ORF">GCM10008170_06860</name>
    <name evidence="2" type="ORF">JOD31_001833</name>
</gene>
<dbReference type="RefSeq" id="WP_204950017.1">
    <property type="nucleotide sequence ID" value="NZ_BSFF01000001.1"/>
</dbReference>
<dbReference type="EMBL" id="BSFF01000001">
    <property type="protein sequence ID" value="GLK54667.1"/>
    <property type="molecule type" value="Genomic_DNA"/>
</dbReference>
<dbReference type="InterPro" id="IPR008257">
    <property type="entry name" value="Pept_M19"/>
</dbReference>
<dbReference type="EC" id="3.4.13.19" evidence="2"/>
<dbReference type="EMBL" id="JAFBCY010000002">
    <property type="protein sequence ID" value="MBM7851608.1"/>
    <property type="molecule type" value="Genomic_DNA"/>
</dbReference>
<evidence type="ECO:0000313" key="2">
    <source>
        <dbReference type="EMBL" id="MBM7851608.1"/>
    </source>
</evidence>
<organism evidence="1 4">
    <name type="scientific">Methylopila capsulata</name>
    <dbReference type="NCBI Taxonomy" id="61654"/>
    <lineage>
        <taxon>Bacteria</taxon>
        <taxon>Pseudomonadati</taxon>
        <taxon>Pseudomonadota</taxon>
        <taxon>Alphaproteobacteria</taxon>
        <taxon>Hyphomicrobiales</taxon>
        <taxon>Methylopilaceae</taxon>
        <taxon>Methylopila</taxon>
    </lineage>
</organism>
<reference evidence="1" key="1">
    <citation type="journal article" date="2014" name="Int. J. Syst. Evol. Microbiol.">
        <title>Complete genome sequence of Corynebacterium casei LMG S-19264T (=DSM 44701T), isolated from a smear-ripened cheese.</title>
        <authorList>
            <consortium name="US DOE Joint Genome Institute (JGI-PGF)"/>
            <person name="Walter F."/>
            <person name="Albersmeier A."/>
            <person name="Kalinowski J."/>
            <person name="Ruckert C."/>
        </authorList>
    </citation>
    <scope>NUCLEOTIDE SEQUENCE</scope>
    <source>
        <strain evidence="1">VKM B-1606</strain>
    </source>
</reference>
<comment type="caution">
    <text evidence="1">The sequence shown here is derived from an EMBL/GenBank/DDBJ whole genome shotgun (WGS) entry which is preliminary data.</text>
</comment>
<dbReference type="AlphaFoldDB" id="A0A9W6IS78"/>
<protein>
    <submittedName>
        <fullName evidence="1">Membrane dipeptidase</fullName>
        <ecNumber evidence="2">3.4.13.19</ecNumber>
    </submittedName>
</protein>
<dbReference type="GO" id="GO:0006508">
    <property type="term" value="P:proteolysis"/>
    <property type="evidence" value="ECO:0007669"/>
    <property type="project" value="InterPro"/>
</dbReference>
<dbReference type="Gene3D" id="3.20.20.140">
    <property type="entry name" value="Metal-dependent hydrolases"/>
    <property type="match status" value="1"/>
</dbReference>
<dbReference type="PANTHER" id="PTHR10443:SF12">
    <property type="entry name" value="DIPEPTIDASE"/>
    <property type="match status" value="1"/>
</dbReference>
<dbReference type="Pfam" id="PF01244">
    <property type="entry name" value="Peptidase_M19"/>
    <property type="match status" value="1"/>
</dbReference>
<proteinExistence type="predicted"/>
<reference evidence="2 3" key="2">
    <citation type="submission" date="2021-01" db="EMBL/GenBank/DDBJ databases">
        <title>Genomic Encyclopedia of Type Strains, Phase IV (KMG-IV): sequencing the most valuable type-strain genomes for metagenomic binning, comparative biology and taxonomic classification.</title>
        <authorList>
            <person name="Goeker M."/>
        </authorList>
    </citation>
    <scope>NUCLEOTIDE SEQUENCE [LARGE SCALE GENOMIC DNA]</scope>
    <source>
        <strain evidence="2 3">DSM 6130</strain>
    </source>
</reference>
<evidence type="ECO:0000313" key="4">
    <source>
        <dbReference type="Proteomes" id="UP001143400"/>
    </source>
</evidence>
<name>A0A9W6IS78_9HYPH</name>
<dbReference type="Proteomes" id="UP000758856">
    <property type="component" value="Unassembled WGS sequence"/>
</dbReference>
<evidence type="ECO:0000313" key="1">
    <source>
        <dbReference type="EMBL" id="GLK54667.1"/>
    </source>
</evidence>
<dbReference type="Proteomes" id="UP001143400">
    <property type="component" value="Unassembled WGS sequence"/>
</dbReference>
<dbReference type="CDD" id="cd01301">
    <property type="entry name" value="rDP_like"/>
    <property type="match status" value="1"/>
</dbReference>
<reference evidence="1" key="3">
    <citation type="submission" date="2023-01" db="EMBL/GenBank/DDBJ databases">
        <authorList>
            <person name="Sun Q."/>
            <person name="Evtushenko L."/>
        </authorList>
    </citation>
    <scope>NUCLEOTIDE SEQUENCE</scope>
    <source>
        <strain evidence="1">VKM B-1606</strain>
    </source>
</reference>
<dbReference type="PROSITE" id="PS51365">
    <property type="entry name" value="RENAL_DIPEPTIDASE_2"/>
    <property type="match status" value="1"/>
</dbReference>
<keyword evidence="3" id="KW-1185">Reference proteome</keyword>
<dbReference type="SUPFAM" id="SSF51556">
    <property type="entry name" value="Metallo-dependent hydrolases"/>
    <property type="match status" value="1"/>
</dbReference>